<dbReference type="InterPro" id="IPR051017">
    <property type="entry name" value="Aldolase-II_Adducin_sf"/>
</dbReference>
<accession>A0A7J7IZF2</accession>
<dbReference type="OrthoDB" id="3238794at2759"/>
<dbReference type="AlphaFoldDB" id="A0A7J7IZF2"/>
<dbReference type="Gene3D" id="3.40.225.10">
    <property type="entry name" value="Class II aldolase/adducin N-terminal domain"/>
    <property type="match status" value="1"/>
</dbReference>
<evidence type="ECO:0000313" key="5">
    <source>
        <dbReference type="Proteomes" id="UP000593567"/>
    </source>
</evidence>
<evidence type="ECO:0000256" key="2">
    <source>
        <dbReference type="SAM" id="MobiDB-lite"/>
    </source>
</evidence>
<feature type="compositionally biased region" description="Polar residues" evidence="2">
    <location>
        <begin position="27"/>
        <end position="36"/>
    </location>
</feature>
<evidence type="ECO:0000313" key="4">
    <source>
        <dbReference type="EMBL" id="KAF6019282.1"/>
    </source>
</evidence>
<dbReference type="GO" id="GO:0005886">
    <property type="term" value="C:plasma membrane"/>
    <property type="evidence" value="ECO:0007669"/>
    <property type="project" value="UniProtKB-SubCell"/>
</dbReference>
<dbReference type="EMBL" id="VXIV02003242">
    <property type="protein sequence ID" value="KAF6019282.1"/>
    <property type="molecule type" value="Genomic_DNA"/>
</dbReference>
<proteinExistence type="inferred from homology"/>
<feature type="region of interest" description="Disordered" evidence="2">
    <location>
        <begin position="1"/>
        <end position="36"/>
    </location>
</feature>
<dbReference type="SMART" id="SM01007">
    <property type="entry name" value="Aldolase_II"/>
    <property type="match status" value="1"/>
</dbReference>
<evidence type="ECO:0000256" key="1">
    <source>
        <dbReference type="ARBA" id="ARBA00006274"/>
    </source>
</evidence>
<dbReference type="InterPro" id="IPR001303">
    <property type="entry name" value="Aldolase_II/adducin_N"/>
</dbReference>
<dbReference type="PANTHER" id="PTHR10672">
    <property type="entry name" value="ADDUCIN"/>
    <property type="match status" value="1"/>
</dbReference>
<sequence>MPGEKEDSVNEQIYDEDDQETPEIEQSLVSSGDNQSNSTRWKVATILNNQQLREELMDYIELQMKAGPHPSCLVAVKQQFFGGQSPLARIPGEINSAPIIPIADMRGVDSSKYSKGERLIRCKLASLYRLVNLRGWNSTIKNHITARLSEDSMQSFLVNPYGLLYKEVTAGNLIKVDLEGRILDRGNTVLGVNQAGFSLHSAIYSARPDINCVIHIQTAETVAVSVLKKGFIQLTQDALMGGVPCYLESEAAYPNGDTKDTLINSISDDCDIIFVRNHGLYACGPTLETAWRFAEMAFRGCQQQLQMMKAGLDNLTYISEEAITLVKNHMHADATNLGSEVTWEPGALEFEAEMRILDNKGFRTGYVYKAPAL</sequence>
<organism evidence="4 5">
    <name type="scientific">Bugula neritina</name>
    <name type="common">Brown bryozoan</name>
    <name type="synonym">Sertularia neritina</name>
    <dbReference type="NCBI Taxonomy" id="10212"/>
    <lineage>
        <taxon>Eukaryota</taxon>
        <taxon>Metazoa</taxon>
        <taxon>Spiralia</taxon>
        <taxon>Lophotrochozoa</taxon>
        <taxon>Bryozoa</taxon>
        <taxon>Gymnolaemata</taxon>
        <taxon>Cheilostomatida</taxon>
        <taxon>Flustrina</taxon>
        <taxon>Buguloidea</taxon>
        <taxon>Bugulidae</taxon>
        <taxon>Bugula</taxon>
    </lineage>
</organism>
<comment type="similarity">
    <text evidence="1">Belongs to the aldolase class II family. Adducin subfamily.</text>
</comment>
<name>A0A7J7IZF2_BUGNE</name>
<dbReference type="InterPro" id="IPR036409">
    <property type="entry name" value="Aldolase_II/adducin_N_sf"/>
</dbReference>
<dbReference type="Pfam" id="PF00596">
    <property type="entry name" value="Aldolase_II"/>
    <property type="match status" value="1"/>
</dbReference>
<keyword evidence="5" id="KW-1185">Reference proteome</keyword>
<evidence type="ECO:0000259" key="3">
    <source>
        <dbReference type="SMART" id="SM01007"/>
    </source>
</evidence>
<dbReference type="GO" id="GO:0051015">
    <property type="term" value="F:actin filament binding"/>
    <property type="evidence" value="ECO:0007669"/>
    <property type="project" value="TreeGrafter"/>
</dbReference>
<dbReference type="SUPFAM" id="SSF53639">
    <property type="entry name" value="AraD/HMP-PK domain-like"/>
    <property type="match status" value="1"/>
</dbReference>
<feature type="domain" description="Class II aldolase/adducin N-terminal" evidence="3">
    <location>
        <begin position="122"/>
        <end position="305"/>
    </location>
</feature>
<dbReference type="GO" id="GO:0005856">
    <property type="term" value="C:cytoskeleton"/>
    <property type="evidence" value="ECO:0007669"/>
    <property type="project" value="TreeGrafter"/>
</dbReference>
<protein>
    <submittedName>
        <fullName evidence="4">Add-1</fullName>
    </submittedName>
</protein>
<comment type="caution">
    <text evidence="4">The sequence shown here is derived from an EMBL/GenBank/DDBJ whole genome shotgun (WGS) entry which is preliminary data.</text>
</comment>
<reference evidence="4" key="1">
    <citation type="submission" date="2020-06" db="EMBL/GenBank/DDBJ databases">
        <title>Draft genome of Bugula neritina, a colonial animal packing powerful symbionts and potential medicines.</title>
        <authorList>
            <person name="Rayko M."/>
        </authorList>
    </citation>
    <scope>NUCLEOTIDE SEQUENCE [LARGE SCALE GENOMIC DNA]</scope>
    <source>
        <strain evidence="4">Kwan_BN1</strain>
    </source>
</reference>
<dbReference type="GO" id="GO:0014069">
    <property type="term" value="C:postsynaptic density"/>
    <property type="evidence" value="ECO:0007669"/>
    <property type="project" value="TreeGrafter"/>
</dbReference>
<dbReference type="PANTHER" id="PTHR10672:SF3">
    <property type="entry name" value="PROTEIN HU-LI TAI SHAO"/>
    <property type="match status" value="1"/>
</dbReference>
<dbReference type="Proteomes" id="UP000593567">
    <property type="component" value="Unassembled WGS sequence"/>
</dbReference>
<gene>
    <name evidence="4" type="ORF">EB796_022404</name>
</gene>
<feature type="compositionally biased region" description="Acidic residues" evidence="2">
    <location>
        <begin position="13"/>
        <end position="23"/>
    </location>
</feature>